<evidence type="ECO:0000313" key="2">
    <source>
        <dbReference type="EnsemblMetazoa" id="CapteP140226"/>
    </source>
</evidence>
<keyword evidence="3" id="KW-1185">Reference proteome</keyword>
<dbReference type="EMBL" id="AMQN01024253">
    <property type="status" value="NOT_ANNOTATED_CDS"/>
    <property type="molecule type" value="Genomic_DNA"/>
</dbReference>
<name>R7UC48_CAPTE</name>
<proteinExistence type="predicted"/>
<dbReference type="AlphaFoldDB" id="R7UC48"/>
<feature type="non-terminal residue" evidence="1">
    <location>
        <position position="1"/>
    </location>
</feature>
<reference evidence="2" key="3">
    <citation type="submission" date="2015-06" db="UniProtKB">
        <authorList>
            <consortium name="EnsemblMetazoa"/>
        </authorList>
    </citation>
    <scope>IDENTIFICATION</scope>
</reference>
<sequence>VSTIFKIGSKLDAGNYRPVTMLPIVSKVIERIAHQQLFGFLSELSGLNEVRSQSGFRKAHSTQTSLHRV</sequence>
<dbReference type="OrthoDB" id="5953030at2759"/>
<evidence type="ECO:0008006" key="4">
    <source>
        <dbReference type="Google" id="ProtNLM"/>
    </source>
</evidence>
<protein>
    <recommendedName>
        <fullName evidence="4">Reverse transcriptase domain-containing protein</fullName>
    </recommendedName>
</protein>
<dbReference type="Proteomes" id="UP000014760">
    <property type="component" value="Unassembled WGS sequence"/>
</dbReference>
<dbReference type="EnsemblMetazoa" id="CapteT140226">
    <property type="protein sequence ID" value="CapteP140226"/>
    <property type="gene ID" value="CapteG140226"/>
</dbReference>
<evidence type="ECO:0000313" key="3">
    <source>
        <dbReference type="Proteomes" id="UP000014760"/>
    </source>
</evidence>
<accession>R7UC48</accession>
<dbReference type="EMBL" id="KB302743">
    <property type="protein sequence ID" value="ELU03920.1"/>
    <property type="molecule type" value="Genomic_DNA"/>
</dbReference>
<dbReference type="OMA" id="HHNTKIA"/>
<organism evidence="1">
    <name type="scientific">Capitella teleta</name>
    <name type="common">Polychaete worm</name>
    <dbReference type="NCBI Taxonomy" id="283909"/>
    <lineage>
        <taxon>Eukaryota</taxon>
        <taxon>Metazoa</taxon>
        <taxon>Spiralia</taxon>
        <taxon>Lophotrochozoa</taxon>
        <taxon>Annelida</taxon>
        <taxon>Polychaeta</taxon>
        <taxon>Sedentaria</taxon>
        <taxon>Scolecida</taxon>
        <taxon>Capitellidae</taxon>
        <taxon>Capitella</taxon>
    </lineage>
</organism>
<dbReference type="HOGENOM" id="CLU_204269_0_0_1"/>
<dbReference type="STRING" id="283909.R7UC48"/>
<evidence type="ECO:0000313" key="1">
    <source>
        <dbReference type="EMBL" id="ELU03920.1"/>
    </source>
</evidence>
<reference evidence="1 3" key="2">
    <citation type="journal article" date="2013" name="Nature">
        <title>Insights into bilaterian evolution from three spiralian genomes.</title>
        <authorList>
            <person name="Simakov O."/>
            <person name="Marletaz F."/>
            <person name="Cho S.J."/>
            <person name="Edsinger-Gonzales E."/>
            <person name="Havlak P."/>
            <person name="Hellsten U."/>
            <person name="Kuo D.H."/>
            <person name="Larsson T."/>
            <person name="Lv J."/>
            <person name="Arendt D."/>
            <person name="Savage R."/>
            <person name="Osoegawa K."/>
            <person name="de Jong P."/>
            <person name="Grimwood J."/>
            <person name="Chapman J.A."/>
            <person name="Shapiro H."/>
            <person name="Aerts A."/>
            <person name="Otillar R.P."/>
            <person name="Terry A.Y."/>
            <person name="Boore J.L."/>
            <person name="Grigoriev I.V."/>
            <person name="Lindberg D.R."/>
            <person name="Seaver E.C."/>
            <person name="Weisblat D.A."/>
            <person name="Putnam N.H."/>
            <person name="Rokhsar D.S."/>
        </authorList>
    </citation>
    <scope>NUCLEOTIDE SEQUENCE</scope>
    <source>
        <strain evidence="1 3">I ESC-2004</strain>
    </source>
</reference>
<gene>
    <name evidence="1" type="ORF">CAPTEDRAFT_140226</name>
</gene>
<reference evidence="3" key="1">
    <citation type="submission" date="2012-12" db="EMBL/GenBank/DDBJ databases">
        <authorList>
            <person name="Hellsten U."/>
            <person name="Grimwood J."/>
            <person name="Chapman J.A."/>
            <person name="Shapiro H."/>
            <person name="Aerts A."/>
            <person name="Otillar R.P."/>
            <person name="Terry A.Y."/>
            <person name="Boore J.L."/>
            <person name="Simakov O."/>
            <person name="Marletaz F."/>
            <person name="Cho S.-J."/>
            <person name="Edsinger-Gonzales E."/>
            <person name="Havlak P."/>
            <person name="Kuo D.-H."/>
            <person name="Larsson T."/>
            <person name="Lv J."/>
            <person name="Arendt D."/>
            <person name="Savage R."/>
            <person name="Osoegawa K."/>
            <person name="de Jong P."/>
            <person name="Lindberg D.R."/>
            <person name="Seaver E.C."/>
            <person name="Weisblat D.A."/>
            <person name="Putnam N.H."/>
            <person name="Grigoriev I.V."/>
            <person name="Rokhsar D.S."/>
        </authorList>
    </citation>
    <scope>NUCLEOTIDE SEQUENCE</scope>
    <source>
        <strain evidence="3">I ESC-2004</strain>
    </source>
</reference>